<dbReference type="InterPro" id="IPR036672">
    <property type="entry name" value="TCL1_MTCP1_sf"/>
</dbReference>
<protein>
    <submittedName>
        <fullName evidence="3">T-cell leukemia/lymphoma protein 1B</fullName>
    </submittedName>
</protein>
<dbReference type="CTD" id="9623"/>
<name>A0A3Q7NUI6_CALUR</name>
<reference key="1">
    <citation type="submission" date="2019-01" db="UniProtKB">
        <authorList>
            <consortium name="RefSeq"/>
        </authorList>
    </citation>
    <scope>IDENTIFICATION</scope>
</reference>
<dbReference type="SUPFAM" id="SSF50904">
    <property type="entry name" value="Oncogene products"/>
    <property type="match status" value="1"/>
</dbReference>
<dbReference type="PANTHER" id="PTHR14060">
    <property type="entry name" value="PROTEIN P13 MTCP-1"/>
    <property type="match status" value="1"/>
</dbReference>
<sequence>MASRASPCLGVPAHRLWAMRPGIYEKGRTWGTVVVRLSPSQRARGRSSPGSTHEPSITVHMWQMPVHPQEPMSPSQLTLSQLPLSQLPLMWQLYPRKRYRAMDSRLWEVVDHSQIASTEQLILTQLPPGE</sequence>
<evidence type="ECO:0000313" key="2">
    <source>
        <dbReference type="Proteomes" id="UP000286641"/>
    </source>
</evidence>
<organism evidence="2 3">
    <name type="scientific">Callorhinus ursinus</name>
    <name type="common">Northern fur seal</name>
    <dbReference type="NCBI Taxonomy" id="34884"/>
    <lineage>
        <taxon>Eukaryota</taxon>
        <taxon>Metazoa</taxon>
        <taxon>Chordata</taxon>
        <taxon>Craniata</taxon>
        <taxon>Vertebrata</taxon>
        <taxon>Euteleostomi</taxon>
        <taxon>Mammalia</taxon>
        <taxon>Eutheria</taxon>
        <taxon>Laurasiatheria</taxon>
        <taxon>Carnivora</taxon>
        <taxon>Caniformia</taxon>
        <taxon>Pinnipedia</taxon>
        <taxon>Otariidae</taxon>
        <taxon>Callorhinus</taxon>
    </lineage>
</organism>
<dbReference type="Pfam" id="PF01840">
    <property type="entry name" value="TCL1_MTCP1"/>
    <property type="match status" value="1"/>
</dbReference>
<dbReference type="Proteomes" id="UP000286641">
    <property type="component" value="Unplaced"/>
</dbReference>
<dbReference type="Gene3D" id="2.40.15.10">
    <property type="entry name" value="TCL1/MTCP1"/>
    <property type="match status" value="1"/>
</dbReference>
<dbReference type="GeneID" id="112821830"/>
<keyword evidence="2" id="KW-1185">Reference proteome</keyword>
<dbReference type="AlphaFoldDB" id="A0A3Q7NUI6"/>
<dbReference type="RefSeq" id="XP_025724963.1">
    <property type="nucleotide sequence ID" value="XM_025869178.1"/>
</dbReference>
<gene>
    <name evidence="3" type="primary">TCL1B</name>
</gene>
<dbReference type="FunFam" id="2.40.15.10:FF:000003">
    <property type="entry name" value="T cell leukemia/lymphoma 1B"/>
    <property type="match status" value="1"/>
</dbReference>
<dbReference type="PANTHER" id="PTHR14060:SF2">
    <property type="entry name" value="T-CELL LEUKEMIA_LYMPHOMA PROTEIN 1B"/>
    <property type="match status" value="1"/>
</dbReference>
<accession>A0A3Q7NUI6</accession>
<dbReference type="GO" id="GO:0043539">
    <property type="term" value="F:protein serine/threonine kinase activator activity"/>
    <property type="evidence" value="ECO:0007669"/>
    <property type="project" value="InterPro"/>
</dbReference>
<evidence type="ECO:0000313" key="3">
    <source>
        <dbReference type="RefSeq" id="XP_025724963.1"/>
    </source>
</evidence>
<dbReference type="InParanoid" id="A0A3Q7NUI6"/>
<proteinExistence type="inferred from homology"/>
<evidence type="ECO:0000256" key="1">
    <source>
        <dbReference type="ARBA" id="ARBA00006399"/>
    </source>
</evidence>
<dbReference type="InterPro" id="IPR004832">
    <property type="entry name" value="TCL1_MTCP1"/>
</dbReference>
<comment type="similarity">
    <text evidence="1">Belongs to the TCL1 family.</text>
</comment>
<reference evidence="3" key="2">
    <citation type="submission" date="2025-08" db="UniProtKB">
        <authorList>
            <consortium name="RefSeq"/>
        </authorList>
    </citation>
    <scope>IDENTIFICATION</scope>
    <source>
        <tissue evidence="3">Blood</tissue>
    </source>
</reference>